<keyword evidence="2" id="KW-1185">Reference proteome</keyword>
<evidence type="ECO:0000313" key="1">
    <source>
        <dbReference type="EMBL" id="SFK10197.1"/>
    </source>
</evidence>
<protein>
    <submittedName>
        <fullName evidence="1">Uncharacterized protein</fullName>
    </submittedName>
</protein>
<evidence type="ECO:0000313" key="2">
    <source>
        <dbReference type="Proteomes" id="UP000243374"/>
    </source>
</evidence>
<dbReference type="EMBL" id="FOSF01000025">
    <property type="protein sequence ID" value="SFK10197.1"/>
    <property type="molecule type" value="Genomic_DNA"/>
</dbReference>
<proteinExistence type="predicted"/>
<name>A0A662Z9D0_9GAMM</name>
<dbReference type="AlphaFoldDB" id="A0A662Z9D0"/>
<organism evidence="1 2">
    <name type="scientific">Succinivibrio dextrinosolvens</name>
    <dbReference type="NCBI Taxonomy" id="83771"/>
    <lineage>
        <taxon>Bacteria</taxon>
        <taxon>Pseudomonadati</taxon>
        <taxon>Pseudomonadota</taxon>
        <taxon>Gammaproteobacteria</taxon>
        <taxon>Aeromonadales</taxon>
        <taxon>Succinivibrionaceae</taxon>
        <taxon>Succinivibrio</taxon>
    </lineage>
</organism>
<dbReference type="Proteomes" id="UP000243374">
    <property type="component" value="Unassembled WGS sequence"/>
</dbReference>
<sequence>LSLHMRIEYLLRKMKENGVKLPHHSVRTILRDLQGIKTVEFVDGYSAVKTISRTQKETLKLFHVPEPVSQYRKNIAVPNMIKHARKPH</sequence>
<dbReference type="RefSeq" id="WP_218148730.1">
    <property type="nucleotide sequence ID" value="NZ_FOSF01000025.1"/>
</dbReference>
<feature type="non-terminal residue" evidence="1">
    <location>
        <position position="1"/>
    </location>
</feature>
<accession>A0A662Z9D0</accession>
<gene>
    <name evidence="1" type="ORF">SAMN04487865_10251</name>
</gene>
<reference evidence="1 2" key="1">
    <citation type="submission" date="2016-10" db="EMBL/GenBank/DDBJ databases">
        <authorList>
            <person name="Varghese N."/>
            <person name="Submissions S."/>
        </authorList>
    </citation>
    <scope>NUCLEOTIDE SEQUENCE [LARGE SCALE GENOMIC DNA]</scope>
    <source>
        <strain evidence="1 2">22B</strain>
    </source>
</reference>